<protein>
    <submittedName>
        <fullName evidence="4">Exonuclease domain-containing protein</fullName>
    </submittedName>
</protein>
<accession>A0A4S4C9E0</accession>
<evidence type="ECO:0000256" key="3">
    <source>
        <dbReference type="ARBA" id="ARBA00022839"/>
    </source>
</evidence>
<dbReference type="SUPFAM" id="SSF53098">
    <property type="entry name" value="Ribonuclease H-like"/>
    <property type="match status" value="1"/>
</dbReference>
<evidence type="ECO:0000313" key="5">
    <source>
        <dbReference type="Proteomes" id="UP000310334"/>
    </source>
</evidence>
<name>A0A4S4C9E0_9BACI</name>
<keyword evidence="3 4" id="KW-0269">Exonuclease</keyword>
<gene>
    <name evidence="4" type="ORF">E6W99_03065</name>
</gene>
<keyword evidence="5" id="KW-1185">Reference proteome</keyword>
<dbReference type="OrthoDB" id="159416at2"/>
<dbReference type="InterPro" id="IPR012337">
    <property type="entry name" value="RNaseH-like_sf"/>
</dbReference>
<dbReference type="InterPro" id="IPR047201">
    <property type="entry name" value="ERI-1_3'hExo-like"/>
</dbReference>
<sequence length="311" mass="36654">MADIKQMIFFDFEMLCSDNGMAYDMMEAIRLGAVKYDLETESITYFDRYIRPENQEPLSDFCKALTGIDDQDLVGANDFATVFEEFLAWVGGIKKSQYFSWSPSDLTRLKIDAEKHEIPLRTITKIEKRYIDFQAVFKKRVANNNVSVEDALALYGLEFSGEKHHPMYDAYNTLRIYLQFLHEPVQSDLIMLKQFILEDELTSFEKEHLNQILAAHIKFDINLLVNQIRDVYRLRDVKKLFKPINRIVVKYENVIMNRSGIFTDENVRHAELLSTFYHELLQSYEEHVSYRSKIMILNEYLLRPLHVITSK</sequence>
<dbReference type="PANTHER" id="PTHR23044">
    <property type="entry name" value="3'-5' EXONUCLEASE ERI1-RELATED"/>
    <property type="match status" value="1"/>
</dbReference>
<dbReference type="GO" id="GO:0003676">
    <property type="term" value="F:nucleic acid binding"/>
    <property type="evidence" value="ECO:0007669"/>
    <property type="project" value="InterPro"/>
</dbReference>
<dbReference type="InterPro" id="IPR036397">
    <property type="entry name" value="RNaseH_sf"/>
</dbReference>
<organism evidence="4 5">
    <name type="scientific">Metabacillus sediminilitoris</name>
    <dbReference type="NCBI Taxonomy" id="2567941"/>
    <lineage>
        <taxon>Bacteria</taxon>
        <taxon>Bacillati</taxon>
        <taxon>Bacillota</taxon>
        <taxon>Bacilli</taxon>
        <taxon>Bacillales</taxon>
        <taxon>Bacillaceae</taxon>
        <taxon>Metabacillus</taxon>
    </lineage>
</organism>
<keyword evidence="1" id="KW-0540">Nuclease</keyword>
<evidence type="ECO:0000313" key="4">
    <source>
        <dbReference type="EMBL" id="THF82426.1"/>
    </source>
</evidence>
<dbReference type="InterPro" id="IPR013520">
    <property type="entry name" value="Ribonucl_H"/>
</dbReference>
<reference evidence="4 5" key="1">
    <citation type="submission" date="2019-04" db="EMBL/GenBank/DDBJ databases">
        <title>Bacillus sediminilitoris sp. nov., isolated from a tidal flat sediment on the East China Sea.</title>
        <authorList>
            <person name="Wei Y."/>
            <person name="Mao H."/>
            <person name="Fang J."/>
        </authorList>
    </citation>
    <scope>NUCLEOTIDE SEQUENCE [LARGE SCALE GENOMIC DNA]</scope>
    <source>
        <strain evidence="4 5">DSL-17</strain>
    </source>
</reference>
<dbReference type="Proteomes" id="UP000310334">
    <property type="component" value="Unassembled WGS sequence"/>
</dbReference>
<dbReference type="SMART" id="SM00479">
    <property type="entry name" value="EXOIII"/>
    <property type="match status" value="1"/>
</dbReference>
<dbReference type="Gene3D" id="3.30.420.10">
    <property type="entry name" value="Ribonuclease H-like superfamily/Ribonuclease H"/>
    <property type="match status" value="1"/>
</dbReference>
<dbReference type="InterPro" id="IPR051274">
    <property type="entry name" value="3-5_Exoribonuclease"/>
</dbReference>
<dbReference type="EMBL" id="SSNT01000002">
    <property type="protein sequence ID" value="THF82426.1"/>
    <property type="molecule type" value="Genomic_DNA"/>
</dbReference>
<comment type="caution">
    <text evidence="4">The sequence shown here is derived from an EMBL/GenBank/DDBJ whole genome shotgun (WGS) entry which is preliminary data.</text>
</comment>
<dbReference type="GO" id="GO:0000175">
    <property type="term" value="F:3'-5'-RNA exonuclease activity"/>
    <property type="evidence" value="ECO:0007669"/>
    <property type="project" value="InterPro"/>
</dbReference>
<dbReference type="Pfam" id="PF00929">
    <property type="entry name" value="RNase_T"/>
    <property type="match status" value="1"/>
</dbReference>
<proteinExistence type="predicted"/>
<dbReference type="PANTHER" id="PTHR23044:SF61">
    <property type="entry name" value="3'-5' EXORIBONUCLEASE 1-RELATED"/>
    <property type="match status" value="1"/>
</dbReference>
<dbReference type="RefSeq" id="WP_136351723.1">
    <property type="nucleotide sequence ID" value="NZ_CP046266.1"/>
</dbReference>
<dbReference type="CDD" id="cd06133">
    <property type="entry name" value="ERI-1_3'hExo_like"/>
    <property type="match status" value="1"/>
</dbReference>
<keyword evidence="2" id="KW-0378">Hydrolase</keyword>
<evidence type="ECO:0000256" key="2">
    <source>
        <dbReference type="ARBA" id="ARBA00022801"/>
    </source>
</evidence>
<evidence type="ECO:0000256" key="1">
    <source>
        <dbReference type="ARBA" id="ARBA00022722"/>
    </source>
</evidence>
<dbReference type="AlphaFoldDB" id="A0A4S4C9E0"/>